<accession>A0AAD1WFV6</accession>
<protein>
    <submittedName>
        <fullName evidence="1">Uncharacterized protein</fullName>
    </submittedName>
</protein>
<proteinExistence type="predicted"/>
<keyword evidence="2" id="KW-1185">Reference proteome</keyword>
<reference evidence="1" key="1">
    <citation type="submission" date="2022-03" db="EMBL/GenBank/DDBJ databases">
        <authorList>
            <person name="Alioto T."/>
            <person name="Alioto T."/>
            <person name="Gomez Garrido J."/>
        </authorList>
    </citation>
    <scope>NUCLEOTIDE SEQUENCE</scope>
</reference>
<evidence type="ECO:0000313" key="1">
    <source>
        <dbReference type="EMBL" id="CAH2307642.1"/>
    </source>
</evidence>
<gene>
    <name evidence="1" type="ORF">PECUL_23A044788</name>
</gene>
<name>A0AAD1WFV6_PELCU</name>
<organism evidence="1 2">
    <name type="scientific">Pelobates cultripes</name>
    <name type="common">Western spadefoot toad</name>
    <dbReference type="NCBI Taxonomy" id="61616"/>
    <lineage>
        <taxon>Eukaryota</taxon>
        <taxon>Metazoa</taxon>
        <taxon>Chordata</taxon>
        <taxon>Craniata</taxon>
        <taxon>Vertebrata</taxon>
        <taxon>Euteleostomi</taxon>
        <taxon>Amphibia</taxon>
        <taxon>Batrachia</taxon>
        <taxon>Anura</taxon>
        <taxon>Pelobatoidea</taxon>
        <taxon>Pelobatidae</taxon>
        <taxon>Pelobates</taxon>
    </lineage>
</organism>
<dbReference type="EMBL" id="OW240918">
    <property type="protein sequence ID" value="CAH2307642.1"/>
    <property type="molecule type" value="Genomic_DNA"/>
</dbReference>
<dbReference type="AlphaFoldDB" id="A0AAD1WFV6"/>
<evidence type="ECO:0000313" key="2">
    <source>
        <dbReference type="Proteomes" id="UP001295444"/>
    </source>
</evidence>
<dbReference type="Proteomes" id="UP001295444">
    <property type="component" value="Chromosome 07"/>
</dbReference>
<sequence>MEDATCRNDCRFEWHHTLTKLDAIFNGFWAHLANKERHNKAPVHSPDEKPAYLLHRRTSLHPKGPKIWRRKRRLPLLAHKQRAPEYQRETLLTHFIGTGLCSDRRARQPLELMTLRLAVPRQDSQIYQTPFYALGIG</sequence>